<reference evidence="1 3" key="1">
    <citation type="submission" date="2008-03" db="EMBL/GenBank/DDBJ databases">
        <title>Annotation of Ixodes scapularis.</title>
        <authorList>
            <consortium name="Ixodes scapularis Genome Project Consortium"/>
            <person name="Caler E."/>
            <person name="Hannick L.I."/>
            <person name="Bidwell S."/>
            <person name="Joardar V."/>
            <person name="Thiagarajan M."/>
            <person name="Amedeo P."/>
            <person name="Galinsky K.J."/>
            <person name="Schobel S."/>
            <person name="Inman J."/>
            <person name="Hostetler J."/>
            <person name="Miller J."/>
            <person name="Hammond M."/>
            <person name="Megy K."/>
            <person name="Lawson D."/>
            <person name="Kodira C."/>
            <person name="Sutton G."/>
            <person name="Meyer J."/>
            <person name="Hill C.A."/>
            <person name="Birren B."/>
            <person name="Nene V."/>
            <person name="Collins F."/>
            <person name="Alarcon-Chaidez F."/>
            <person name="Wikel S."/>
            <person name="Strausberg R."/>
        </authorList>
    </citation>
    <scope>NUCLEOTIDE SEQUENCE [LARGE SCALE GENOMIC DNA]</scope>
    <source>
        <strain evidence="3">Wikel</strain>
        <strain evidence="1">Wikel colony</strain>
    </source>
</reference>
<gene>
    <name evidence="1" type="ORF">IscW_ISCW006534</name>
</gene>
<dbReference type="VEuPathDB" id="VectorBase:ISCI006534"/>
<dbReference type="PaxDb" id="6945-B7PPF4"/>
<keyword evidence="3" id="KW-1185">Reference proteome</keyword>
<sequence>MYNLFLFARLARCDGRRCFHHSASASVVLTATRALLGDLIEMPCSPILPY</sequence>
<reference evidence="2" key="2">
    <citation type="submission" date="2020-05" db="UniProtKB">
        <authorList>
            <consortium name="EnsemblMetazoa"/>
        </authorList>
    </citation>
    <scope>IDENTIFICATION</scope>
    <source>
        <strain evidence="2">wikel</strain>
    </source>
</reference>
<evidence type="ECO:0000313" key="1">
    <source>
        <dbReference type="EMBL" id="EEC08476.1"/>
    </source>
</evidence>
<evidence type="ECO:0000313" key="3">
    <source>
        <dbReference type="Proteomes" id="UP000001555"/>
    </source>
</evidence>
<evidence type="ECO:0000313" key="2">
    <source>
        <dbReference type="EnsemblMetazoa" id="ISCW006534-PA"/>
    </source>
</evidence>
<dbReference type="AlphaFoldDB" id="B7PPF4"/>
<protein>
    <submittedName>
        <fullName evidence="1 2">Uncharacterized protein</fullName>
    </submittedName>
</protein>
<dbReference type="EnsemblMetazoa" id="ISCW006534-RA">
    <property type="protein sequence ID" value="ISCW006534-PA"/>
    <property type="gene ID" value="ISCW006534"/>
</dbReference>
<dbReference type="Proteomes" id="UP000001555">
    <property type="component" value="Unassembled WGS sequence"/>
</dbReference>
<dbReference type="HOGENOM" id="CLU_3126673_0_0_1"/>
<dbReference type="VEuPathDB" id="VectorBase:ISCW006534"/>
<organism>
    <name type="scientific">Ixodes scapularis</name>
    <name type="common">Black-legged tick</name>
    <name type="synonym">Deer tick</name>
    <dbReference type="NCBI Taxonomy" id="6945"/>
    <lineage>
        <taxon>Eukaryota</taxon>
        <taxon>Metazoa</taxon>
        <taxon>Ecdysozoa</taxon>
        <taxon>Arthropoda</taxon>
        <taxon>Chelicerata</taxon>
        <taxon>Arachnida</taxon>
        <taxon>Acari</taxon>
        <taxon>Parasitiformes</taxon>
        <taxon>Ixodida</taxon>
        <taxon>Ixodoidea</taxon>
        <taxon>Ixodidae</taxon>
        <taxon>Ixodinae</taxon>
        <taxon>Ixodes</taxon>
    </lineage>
</organism>
<dbReference type="EMBL" id="DS757830">
    <property type="protein sequence ID" value="EEC08476.1"/>
    <property type="molecule type" value="Genomic_DNA"/>
</dbReference>
<name>B7PPF4_IXOSC</name>
<dbReference type="InParanoid" id="B7PPF4"/>
<accession>B7PPF4</accession>
<dbReference type="EMBL" id="ABJB010113933">
    <property type="status" value="NOT_ANNOTATED_CDS"/>
    <property type="molecule type" value="Genomic_DNA"/>
</dbReference>
<proteinExistence type="predicted"/>